<dbReference type="InParanoid" id="A0A316YMN4"/>
<protein>
    <submittedName>
        <fullName evidence="1">Uncharacterized protein</fullName>
    </submittedName>
</protein>
<proteinExistence type="predicted"/>
<dbReference type="EMBL" id="KZ819636">
    <property type="protein sequence ID" value="PWN90627.1"/>
    <property type="molecule type" value="Genomic_DNA"/>
</dbReference>
<gene>
    <name evidence="1" type="ORF">FA10DRAFT_260426</name>
</gene>
<evidence type="ECO:0000313" key="2">
    <source>
        <dbReference type="Proteomes" id="UP000245768"/>
    </source>
</evidence>
<evidence type="ECO:0000313" key="1">
    <source>
        <dbReference type="EMBL" id="PWN90627.1"/>
    </source>
</evidence>
<name>A0A316YMN4_9BASI</name>
<dbReference type="RefSeq" id="XP_025377825.1">
    <property type="nucleotide sequence ID" value="XM_025520016.1"/>
</dbReference>
<dbReference type="Proteomes" id="UP000245768">
    <property type="component" value="Unassembled WGS sequence"/>
</dbReference>
<sequence length="416" mass="46101">MPCLNNLVTVQLHPKYWTGQAVLPLQTDPVAFEETAVAPRQWSVRTIAWTGGSKYAFCSIDFSSLLQANPSCDKIIIYLEVDYGPSVRKAFLRTLSARTHHRVFTATFGLAEKGGVVKVRLIPVNDLKSKQTHVPPLVLVFYYIHSLSMETGLTIGNPWLPTSDSYRRPSACDEEMDAASARMGVINIPSASPYLTTAEVASKDACKRKPLSVQELLAPEPKRRLDRHCRENARKNASKPMASAKPSTMGLALQKRVRVILPGSPPVSMVAAEERWRHQLQRDQLVKKLAVLNGYHQHNRLATGVSSRIIALKVAQIARVQCKGFSADLTFRHDSDSSNAYKLKVATKFSSLVNGKRKGRGIASTFQPKSHTILHVAVYWFLMLRSSYLESLQAICVCTYGKGVDVAGHSVLHTPQ</sequence>
<organism evidence="1 2">
    <name type="scientific">Acaromyces ingoldii</name>
    <dbReference type="NCBI Taxonomy" id="215250"/>
    <lineage>
        <taxon>Eukaryota</taxon>
        <taxon>Fungi</taxon>
        <taxon>Dikarya</taxon>
        <taxon>Basidiomycota</taxon>
        <taxon>Ustilaginomycotina</taxon>
        <taxon>Exobasidiomycetes</taxon>
        <taxon>Exobasidiales</taxon>
        <taxon>Cryptobasidiaceae</taxon>
        <taxon>Acaromyces</taxon>
    </lineage>
</organism>
<keyword evidence="2" id="KW-1185">Reference proteome</keyword>
<dbReference type="AlphaFoldDB" id="A0A316YMN4"/>
<accession>A0A316YMN4</accession>
<dbReference type="GeneID" id="37041932"/>
<reference evidence="1 2" key="1">
    <citation type="journal article" date="2018" name="Mol. Biol. Evol.">
        <title>Broad Genomic Sampling Reveals a Smut Pathogenic Ancestry of the Fungal Clade Ustilaginomycotina.</title>
        <authorList>
            <person name="Kijpornyongpan T."/>
            <person name="Mondo S.J."/>
            <person name="Barry K."/>
            <person name="Sandor L."/>
            <person name="Lee J."/>
            <person name="Lipzen A."/>
            <person name="Pangilinan J."/>
            <person name="LaButti K."/>
            <person name="Hainaut M."/>
            <person name="Henrissat B."/>
            <person name="Grigoriev I.V."/>
            <person name="Spatafora J.W."/>
            <person name="Aime M.C."/>
        </authorList>
    </citation>
    <scope>NUCLEOTIDE SEQUENCE [LARGE SCALE GENOMIC DNA]</scope>
    <source>
        <strain evidence="1 2">MCA 4198</strain>
    </source>
</reference>